<gene>
    <name evidence="2" type="ORF">DK843_21235</name>
</gene>
<dbReference type="CDD" id="cd02019">
    <property type="entry name" value="NK"/>
    <property type="match status" value="1"/>
</dbReference>
<accession>A0A344UMU3</accession>
<dbReference type="AlphaFoldDB" id="A0A344UMU3"/>
<reference evidence="2 3" key="1">
    <citation type="submission" date="2018-05" db="EMBL/GenBank/DDBJ databases">
        <title>Genome sequencing, assembly and analysis of the novel insecticidal bacterium, Chromobacterium phragmitis.</title>
        <authorList>
            <person name="Sparks M.E."/>
            <person name="Blackburn M.B."/>
            <person name="Gundersen-Rindal D.E."/>
        </authorList>
    </citation>
    <scope>NUCLEOTIDE SEQUENCE [LARGE SCALE GENOMIC DNA]</scope>
    <source>
        <strain evidence="2">IIBBL 274-1</strain>
    </source>
</reference>
<dbReference type="InterPro" id="IPR027417">
    <property type="entry name" value="P-loop_NTPase"/>
</dbReference>
<dbReference type="KEGG" id="chrb:DK843_21235"/>
<dbReference type="RefSeq" id="WP_114074271.1">
    <property type="nucleotide sequence ID" value="NZ_CP029554.1"/>
</dbReference>
<dbReference type="SUPFAM" id="SSF52540">
    <property type="entry name" value="P-loop containing nucleoside triphosphate hydrolases"/>
    <property type="match status" value="1"/>
</dbReference>
<dbReference type="EMBL" id="CP029554">
    <property type="protein sequence ID" value="AXE36591.1"/>
    <property type="molecule type" value="Genomic_DNA"/>
</dbReference>
<dbReference type="InterPro" id="IPR052735">
    <property type="entry name" value="NAD_biosynth-regulator"/>
</dbReference>
<feature type="domain" description="NadR/Ttd14 AAA" evidence="1">
    <location>
        <begin position="11"/>
        <end position="170"/>
    </location>
</feature>
<evidence type="ECO:0000259" key="1">
    <source>
        <dbReference type="Pfam" id="PF13521"/>
    </source>
</evidence>
<name>A0A344UMU3_9NEIS</name>
<dbReference type="PANTHER" id="PTHR37512:SF1">
    <property type="entry name" value="NADR_TTD14 AAA DOMAIN-CONTAINING PROTEIN"/>
    <property type="match status" value="1"/>
</dbReference>
<dbReference type="PANTHER" id="PTHR37512">
    <property type="entry name" value="TRIFUNCTIONAL NAD BIOSYNTHESIS/REGULATOR PROTEIN NADR"/>
    <property type="match status" value="1"/>
</dbReference>
<dbReference type="Pfam" id="PF13521">
    <property type="entry name" value="AAA_28"/>
    <property type="match status" value="1"/>
</dbReference>
<proteinExistence type="predicted"/>
<evidence type="ECO:0000313" key="2">
    <source>
        <dbReference type="EMBL" id="AXE36591.1"/>
    </source>
</evidence>
<organism evidence="2 3">
    <name type="scientific">Chromobacterium phragmitis</name>
    <dbReference type="NCBI Taxonomy" id="2202141"/>
    <lineage>
        <taxon>Bacteria</taxon>
        <taxon>Pseudomonadati</taxon>
        <taxon>Pseudomonadota</taxon>
        <taxon>Betaproteobacteria</taxon>
        <taxon>Neisseriales</taxon>
        <taxon>Chromobacteriaceae</taxon>
        <taxon>Chromobacterium</taxon>
    </lineage>
</organism>
<evidence type="ECO:0000313" key="3">
    <source>
        <dbReference type="Proteomes" id="UP000252038"/>
    </source>
</evidence>
<dbReference type="Proteomes" id="UP000252038">
    <property type="component" value="Chromosome"/>
</dbReference>
<dbReference type="InterPro" id="IPR038727">
    <property type="entry name" value="NadR/Ttd14_AAA_dom"/>
</dbReference>
<dbReference type="Gene3D" id="3.40.50.300">
    <property type="entry name" value="P-loop containing nucleotide triphosphate hydrolases"/>
    <property type="match status" value="1"/>
</dbReference>
<protein>
    <submittedName>
        <fullName evidence="2">Nicotinamide mononucleotide-binding protein</fullName>
    </submittedName>
</protein>
<sequence length="184" mass="19936">MTQQQAGRPIRVAIVGPESSGKSTLAREWASRLRGQGRAAVWVEEYSRAYYAGRDYVSTMGDIEAIAAGQLRAEALAAQGGAGILLCDTTVLTCKIWAEVAHGGASATLQALYRPHDYALTVLACPDIPWEPDPLRSHPTQRDWLLELNRRELERQGIAALEVSGAREARLARAMAALSPLLAD</sequence>